<evidence type="ECO:0000256" key="1">
    <source>
        <dbReference type="SAM" id="SignalP"/>
    </source>
</evidence>
<gene>
    <name evidence="2" type="ORF">KPH14_004190</name>
</gene>
<evidence type="ECO:0000313" key="2">
    <source>
        <dbReference type="EMBL" id="KAK2588139.1"/>
    </source>
</evidence>
<reference evidence="2" key="2">
    <citation type="journal article" date="2023" name="Commun. Biol.">
        <title>Intrasexual cuticular hydrocarbon dimorphism in a wasp sheds light on hydrocarbon biosynthesis genes in Hymenoptera.</title>
        <authorList>
            <person name="Moris V.C."/>
            <person name="Podsiadlowski L."/>
            <person name="Martin S."/>
            <person name="Oeyen J.P."/>
            <person name="Donath A."/>
            <person name="Petersen M."/>
            <person name="Wilbrandt J."/>
            <person name="Misof B."/>
            <person name="Liedtke D."/>
            <person name="Thamm M."/>
            <person name="Scheiner R."/>
            <person name="Schmitt T."/>
            <person name="Niehuis O."/>
        </authorList>
    </citation>
    <scope>NUCLEOTIDE SEQUENCE</scope>
    <source>
        <strain evidence="2">GBR_01_08_01A</strain>
    </source>
</reference>
<sequence>MVVRICINSLIFNVHLTLTLIVDTVSCGYKQPRSIFNAIIYIFELSQLLVINDATRREERHNVRKQSISK</sequence>
<feature type="signal peptide" evidence="1">
    <location>
        <begin position="1"/>
        <end position="19"/>
    </location>
</feature>
<organism evidence="2 3">
    <name type="scientific">Odynerus spinipes</name>
    <dbReference type="NCBI Taxonomy" id="1348599"/>
    <lineage>
        <taxon>Eukaryota</taxon>
        <taxon>Metazoa</taxon>
        <taxon>Ecdysozoa</taxon>
        <taxon>Arthropoda</taxon>
        <taxon>Hexapoda</taxon>
        <taxon>Insecta</taxon>
        <taxon>Pterygota</taxon>
        <taxon>Neoptera</taxon>
        <taxon>Endopterygota</taxon>
        <taxon>Hymenoptera</taxon>
        <taxon>Apocrita</taxon>
        <taxon>Aculeata</taxon>
        <taxon>Vespoidea</taxon>
        <taxon>Vespidae</taxon>
        <taxon>Eumeninae</taxon>
        <taxon>Odynerus</taxon>
    </lineage>
</organism>
<proteinExistence type="predicted"/>
<dbReference type="Proteomes" id="UP001258017">
    <property type="component" value="Unassembled WGS sequence"/>
</dbReference>
<accession>A0AAD9VVA1</accession>
<comment type="caution">
    <text evidence="2">The sequence shown here is derived from an EMBL/GenBank/DDBJ whole genome shotgun (WGS) entry which is preliminary data.</text>
</comment>
<dbReference type="EMBL" id="JAIFRP010000006">
    <property type="protein sequence ID" value="KAK2588139.1"/>
    <property type="molecule type" value="Genomic_DNA"/>
</dbReference>
<name>A0AAD9VVA1_9HYME</name>
<protein>
    <recommendedName>
        <fullName evidence="4">Secreted protein</fullName>
    </recommendedName>
</protein>
<dbReference type="AlphaFoldDB" id="A0AAD9VVA1"/>
<keyword evidence="1" id="KW-0732">Signal</keyword>
<evidence type="ECO:0008006" key="4">
    <source>
        <dbReference type="Google" id="ProtNLM"/>
    </source>
</evidence>
<feature type="chain" id="PRO_5042186370" description="Secreted protein" evidence="1">
    <location>
        <begin position="20"/>
        <end position="70"/>
    </location>
</feature>
<reference evidence="2" key="1">
    <citation type="submission" date="2021-08" db="EMBL/GenBank/DDBJ databases">
        <authorList>
            <person name="Misof B."/>
            <person name="Oliver O."/>
            <person name="Podsiadlowski L."/>
            <person name="Donath A."/>
            <person name="Peters R."/>
            <person name="Mayer C."/>
            <person name="Rust J."/>
            <person name="Gunkel S."/>
            <person name="Lesny P."/>
            <person name="Martin S."/>
            <person name="Oeyen J.P."/>
            <person name="Petersen M."/>
            <person name="Panagiotis P."/>
            <person name="Wilbrandt J."/>
            <person name="Tanja T."/>
        </authorList>
    </citation>
    <scope>NUCLEOTIDE SEQUENCE</scope>
    <source>
        <strain evidence="2">GBR_01_08_01A</strain>
        <tissue evidence="2">Thorax + abdomen</tissue>
    </source>
</reference>
<evidence type="ECO:0000313" key="3">
    <source>
        <dbReference type="Proteomes" id="UP001258017"/>
    </source>
</evidence>
<keyword evidence="3" id="KW-1185">Reference proteome</keyword>